<dbReference type="RefSeq" id="WP_314513988.1">
    <property type="nucleotide sequence ID" value="NZ_JASJOU010000008.1"/>
</dbReference>
<dbReference type="NCBIfam" id="TIGR03276">
    <property type="entry name" value="Phn-HD"/>
    <property type="match status" value="1"/>
</dbReference>
<evidence type="ECO:0000259" key="1">
    <source>
        <dbReference type="Pfam" id="PF01966"/>
    </source>
</evidence>
<dbReference type="CDD" id="cd00077">
    <property type="entry name" value="HDc"/>
    <property type="match status" value="1"/>
</dbReference>
<evidence type="ECO:0000313" key="2">
    <source>
        <dbReference type="EMBL" id="MDJ1503365.1"/>
    </source>
</evidence>
<dbReference type="SUPFAM" id="SSF109604">
    <property type="entry name" value="HD-domain/PDEase-like"/>
    <property type="match status" value="1"/>
</dbReference>
<gene>
    <name evidence="2" type="ORF">QNI22_22035</name>
</gene>
<dbReference type="NCBIfam" id="TIGR00277">
    <property type="entry name" value="HDIG"/>
    <property type="match status" value="1"/>
</dbReference>
<dbReference type="AlphaFoldDB" id="A0AAE3R8H8"/>
<dbReference type="PANTHER" id="PTHR40202:SF1">
    <property type="entry name" value="HD DOMAIN-CONTAINING PROTEIN"/>
    <property type="match status" value="1"/>
</dbReference>
<keyword evidence="3" id="KW-1185">Reference proteome</keyword>
<dbReference type="Gene3D" id="1.10.3210.10">
    <property type="entry name" value="Hypothetical protein af1432"/>
    <property type="match status" value="1"/>
</dbReference>
<dbReference type="Proteomes" id="UP001232063">
    <property type="component" value="Unassembled WGS sequence"/>
</dbReference>
<organism evidence="2 3">
    <name type="scientific">Xanthocytophaga agilis</name>
    <dbReference type="NCBI Taxonomy" id="3048010"/>
    <lineage>
        <taxon>Bacteria</taxon>
        <taxon>Pseudomonadati</taxon>
        <taxon>Bacteroidota</taxon>
        <taxon>Cytophagia</taxon>
        <taxon>Cytophagales</taxon>
        <taxon>Rhodocytophagaceae</taxon>
        <taxon>Xanthocytophaga</taxon>
    </lineage>
</organism>
<dbReference type="InterPro" id="IPR003607">
    <property type="entry name" value="HD/PDEase_dom"/>
</dbReference>
<sequence length="187" mass="21675">METTTKQKVEEIFRLYEIHGTDDYIGEPVSQVEHMTQAALLAEQQGYDEEVILAAFFHDFGHLCADETTEHMDGYGVTDHEKLGADYLRAVGFSEKIARLVESHVQAKRYLTFKNPDYYNNLSEASKKTLEFQGGRMSVSEAAAFEGEEWFQLYLQMRYWDEQAKEMNIPVPDLSIYKDMALRHLEK</sequence>
<dbReference type="InterPro" id="IPR017670">
    <property type="entry name" value="Phosphonate_degrad-assoc"/>
</dbReference>
<feature type="domain" description="HD" evidence="1">
    <location>
        <begin position="33"/>
        <end position="108"/>
    </location>
</feature>
<dbReference type="PANTHER" id="PTHR40202">
    <property type="match status" value="1"/>
</dbReference>
<dbReference type="InterPro" id="IPR006674">
    <property type="entry name" value="HD_domain"/>
</dbReference>
<evidence type="ECO:0000313" key="3">
    <source>
        <dbReference type="Proteomes" id="UP001232063"/>
    </source>
</evidence>
<accession>A0AAE3R8H8</accession>
<proteinExistence type="predicted"/>
<dbReference type="EMBL" id="JASJOU010000008">
    <property type="protein sequence ID" value="MDJ1503365.1"/>
    <property type="molecule type" value="Genomic_DNA"/>
</dbReference>
<protein>
    <submittedName>
        <fullName evidence="2">HDIG domain-containing protein</fullName>
    </submittedName>
</protein>
<reference evidence="2" key="1">
    <citation type="submission" date="2023-05" db="EMBL/GenBank/DDBJ databases">
        <authorList>
            <person name="Zhang X."/>
        </authorList>
    </citation>
    <scope>NUCLEOTIDE SEQUENCE</scope>
    <source>
        <strain evidence="2">BD1B2-1</strain>
    </source>
</reference>
<comment type="caution">
    <text evidence="2">The sequence shown here is derived from an EMBL/GenBank/DDBJ whole genome shotgun (WGS) entry which is preliminary data.</text>
</comment>
<dbReference type="Pfam" id="PF01966">
    <property type="entry name" value="HD"/>
    <property type="match status" value="1"/>
</dbReference>
<dbReference type="InterPro" id="IPR006675">
    <property type="entry name" value="HDIG_dom"/>
</dbReference>
<name>A0AAE3R8H8_9BACT</name>
<dbReference type="InterPro" id="IPR052567">
    <property type="entry name" value="OP_Dioxygenase"/>
</dbReference>